<dbReference type="RefSeq" id="WP_015184788.1">
    <property type="nucleotide sequence ID" value="NC_019738.1"/>
</dbReference>
<dbReference type="KEGG" id="mic:Mic7113_4992"/>
<evidence type="ECO:0000259" key="2">
    <source>
        <dbReference type="PROSITE" id="PS51272"/>
    </source>
</evidence>
<evidence type="ECO:0000313" key="3">
    <source>
        <dbReference type="EMBL" id="AFZ20653.1"/>
    </source>
</evidence>
<keyword evidence="4" id="KW-1185">Reference proteome</keyword>
<dbReference type="PANTHER" id="PTHR43308">
    <property type="entry name" value="OUTER MEMBRANE PROTEIN ALPHA-RELATED"/>
    <property type="match status" value="1"/>
</dbReference>
<protein>
    <submittedName>
        <fullName evidence="3">Putative S-layer protein</fullName>
    </submittedName>
</protein>
<feature type="domain" description="SLH" evidence="2">
    <location>
        <begin position="190"/>
        <end position="253"/>
    </location>
</feature>
<dbReference type="InterPro" id="IPR001119">
    <property type="entry name" value="SLH_dom"/>
</dbReference>
<dbReference type="InterPro" id="IPR051465">
    <property type="entry name" value="Cell_Envelope_Struct_Comp"/>
</dbReference>
<reference evidence="3 4" key="1">
    <citation type="submission" date="2012-06" db="EMBL/GenBank/DDBJ databases">
        <title>Finished chromosome of genome of Microcoleus sp. PCC 7113.</title>
        <authorList>
            <consortium name="US DOE Joint Genome Institute"/>
            <person name="Gugger M."/>
            <person name="Coursin T."/>
            <person name="Rippka R."/>
            <person name="Tandeau De Marsac N."/>
            <person name="Huntemann M."/>
            <person name="Wei C.-L."/>
            <person name="Han J."/>
            <person name="Detter J.C."/>
            <person name="Han C."/>
            <person name="Tapia R."/>
            <person name="Chen A."/>
            <person name="Kyrpides N."/>
            <person name="Mavromatis K."/>
            <person name="Markowitz V."/>
            <person name="Szeto E."/>
            <person name="Ivanova N."/>
            <person name="Pagani I."/>
            <person name="Pati A."/>
            <person name="Goodwin L."/>
            <person name="Nordberg H.P."/>
            <person name="Cantor M.N."/>
            <person name="Hua S.X."/>
            <person name="Woyke T."/>
            <person name="Kerfeld C.A."/>
        </authorList>
    </citation>
    <scope>NUCLEOTIDE SEQUENCE [LARGE SCALE GENOMIC DNA]</scope>
    <source>
        <strain evidence="3 4">PCC 7113</strain>
    </source>
</reference>
<dbReference type="PANTHER" id="PTHR43308:SF5">
    <property type="entry name" value="S-LAYER PROTEIN _ PEPTIDOGLYCAN ENDO-BETA-N-ACETYLGLUCOSAMINIDASE"/>
    <property type="match status" value="1"/>
</dbReference>
<dbReference type="AlphaFoldDB" id="K9WKF1"/>
<feature type="domain" description="SLH" evidence="2">
    <location>
        <begin position="255"/>
        <end position="319"/>
    </location>
</feature>
<proteinExistence type="predicted"/>
<dbReference type="Pfam" id="PF00395">
    <property type="entry name" value="SLH"/>
    <property type="match status" value="3"/>
</dbReference>
<organism evidence="3 4">
    <name type="scientific">Allocoleopsis franciscana PCC 7113</name>
    <dbReference type="NCBI Taxonomy" id="1173027"/>
    <lineage>
        <taxon>Bacteria</taxon>
        <taxon>Bacillati</taxon>
        <taxon>Cyanobacteriota</taxon>
        <taxon>Cyanophyceae</taxon>
        <taxon>Coleofasciculales</taxon>
        <taxon>Coleofasciculaceae</taxon>
        <taxon>Allocoleopsis</taxon>
        <taxon>Allocoleopsis franciscana</taxon>
    </lineage>
</organism>
<feature type="compositionally biased region" description="Low complexity" evidence="1">
    <location>
        <begin position="73"/>
        <end position="101"/>
    </location>
</feature>
<dbReference type="eggNOG" id="COG5267">
    <property type="taxonomic scope" value="Bacteria"/>
</dbReference>
<dbReference type="STRING" id="1173027.Mic7113_4992"/>
<feature type="region of interest" description="Disordered" evidence="1">
    <location>
        <begin position="43"/>
        <end position="131"/>
    </location>
</feature>
<evidence type="ECO:0000256" key="1">
    <source>
        <dbReference type="SAM" id="MobiDB-lite"/>
    </source>
</evidence>
<feature type="domain" description="SLH" evidence="2">
    <location>
        <begin position="130"/>
        <end position="189"/>
    </location>
</feature>
<evidence type="ECO:0000313" key="4">
    <source>
        <dbReference type="Proteomes" id="UP000010471"/>
    </source>
</evidence>
<dbReference type="OrthoDB" id="9759810at2"/>
<dbReference type="PROSITE" id="PS51272">
    <property type="entry name" value="SLH"/>
    <property type="match status" value="3"/>
</dbReference>
<name>K9WKF1_9CYAN</name>
<dbReference type="Proteomes" id="UP000010471">
    <property type="component" value="Chromosome"/>
</dbReference>
<gene>
    <name evidence="3" type="ORF">Mic7113_4992</name>
</gene>
<dbReference type="EMBL" id="CP003630">
    <property type="protein sequence ID" value="AFZ20653.1"/>
    <property type="molecule type" value="Genomic_DNA"/>
</dbReference>
<accession>K9WKF1</accession>
<sequence length="321" mass="34538">MSKFSPPDPPPLKLDNCITVFVAFTAINGLLYAWAAHKQNDPFSLKKLGASPPSPQPKSAPEGLAISKPTTTAPESSPLSLSPSPSADLSRSRLSQQLPKPESTEEETSKASALDIALSKPKPAAPTPTSVVEFSDVPDNSWASRSIKFLNQRQIIAGLPDGSFRPNKFATRGEFATLLQKIFNQENGQSAINFKDLPADYWAEDAIKEVAQTGLLKGYPAQDFRPDQPVTRAEVLVALATALKLKTPSVPVKTLQAFQDSDQVLNYARAKVAAAKEAGLVAGYPKDKILVPNKPATRAEMATMVYQALAMSKNGEKLANR</sequence>
<dbReference type="HOGENOM" id="CLU_067542_0_0_3"/>